<accession>A0A8E0S3R3</accession>
<reference evidence="3" key="1">
    <citation type="submission" date="2019-05" db="EMBL/GenBank/DDBJ databases">
        <title>Annotation for the trematode Fasciolopsis buski.</title>
        <authorList>
            <person name="Choi Y.-J."/>
        </authorList>
    </citation>
    <scope>NUCLEOTIDE SEQUENCE</scope>
    <source>
        <strain evidence="3">HT</strain>
        <tissue evidence="3">Whole worm</tissue>
    </source>
</reference>
<organism evidence="3 4">
    <name type="scientific">Fasciolopsis buskii</name>
    <dbReference type="NCBI Taxonomy" id="27845"/>
    <lineage>
        <taxon>Eukaryota</taxon>
        <taxon>Metazoa</taxon>
        <taxon>Spiralia</taxon>
        <taxon>Lophotrochozoa</taxon>
        <taxon>Platyhelminthes</taxon>
        <taxon>Trematoda</taxon>
        <taxon>Digenea</taxon>
        <taxon>Plagiorchiida</taxon>
        <taxon>Echinostomata</taxon>
        <taxon>Echinostomatoidea</taxon>
        <taxon>Fasciolidae</taxon>
        <taxon>Fasciolopsis</taxon>
    </lineage>
</organism>
<keyword evidence="2" id="KW-0732">Signal</keyword>
<feature type="region of interest" description="Disordered" evidence="1">
    <location>
        <begin position="258"/>
        <end position="279"/>
    </location>
</feature>
<name>A0A8E0S3R3_9TREM</name>
<proteinExistence type="predicted"/>
<feature type="signal peptide" evidence="2">
    <location>
        <begin position="1"/>
        <end position="26"/>
    </location>
</feature>
<evidence type="ECO:0000313" key="3">
    <source>
        <dbReference type="EMBL" id="KAA0200863.1"/>
    </source>
</evidence>
<dbReference type="AlphaFoldDB" id="A0A8E0S3R3"/>
<sequence>MPEHRTRSPALEALLWCMLLSNGLIGITCVPLTDWSEQPSTSDLADDEARVAEAELENKLGSNALHQIARANVLEQAAQQAAFKARALKQKAKEAEFRALEAVAEGQSIAERERQIKAMARIRQGPLKPMGNTPIGLDTLMEKDPLMVHKRSPLVRGSNGQSSLGKSGEADPLEALRLLYLQMLLSNRDQPKSEVPKILGSSDRLVLVPSPRVLLGGASESESQNEPVTFGELRSIENPYLLGNHVDLPARFRTSLVNADDGDNEVGAGDVNQSDLFEV</sequence>
<gene>
    <name evidence="3" type="ORF">FBUS_09959</name>
</gene>
<comment type="caution">
    <text evidence="3">The sequence shown here is derived from an EMBL/GenBank/DDBJ whole genome shotgun (WGS) entry which is preliminary data.</text>
</comment>
<evidence type="ECO:0000313" key="4">
    <source>
        <dbReference type="Proteomes" id="UP000728185"/>
    </source>
</evidence>
<keyword evidence="4" id="KW-1185">Reference proteome</keyword>
<dbReference type="OrthoDB" id="10517978at2759"/>
<protein>
    <submittedName>
        <fullName evidence="3">Uncharacterized protein</fullName>
    </submittedName>
</protein>
<feature type="chain" id="PRO_5034879714" evidence="2">
    <location>
        <begin position="27"/>
        <end position="279"/>
    </location>
</feature>
<dbReference type="EMBL" id="LUCM01000235">
    <property type="protein sequence ID" value="KAA0200863.1"/>
    <property type="molecule type" value="Genomic_DNA"/>
</dbReference>
<evidence type="ECO:0000256" key="1">
    <source>
        <dbReference type="SAM" id="MobiDB-lite"/>
    </source>
</evidence>
<dbReference type="Proteomes" id="UP000728185">
    <property type="component" value="Unassembled WGS sequence"/>
</dbReference>
<evidence type="ECO:0000256" key="2">
    <source>
        <dbReference type="SAM" id="SignalP"/>
    </source>
</evidence>